<comment type="caution">
    <text evidence="1">The sequence shown here is derived from an EMBL/GenBank/DDBJ whole genome shotgun (WGS) entry which is preliminary data.</text>
</comment>
<evidence type="ECO:0000313" key="1">
    <source>
        <dbReference type="EMBL" id="GME87625.1"/>
    </source>
</evidence>
<proteinExistence type="predicted"/>
<name>A0ACB5TG20_AMBMO</name>
<sequence length="452" mass="48848">MYDASSIHSTVTTGSNPRRRANTMDSSLKILSQPPNMLLHQSGSRMSLSSLVSSSPSSYRPLDHYQSPTTATTSYYMVNGVPLPTMIMFPPKISKKAPSSGNSPILQPRDSVSVFSATSTTKVPPSTAPALMNGKHNNSNNKWKRATIGVFPPTASVSSDTIPNNTLFDKSKSFASTTSVPPIQGPPAFKAADPKPNVSLNNTSVPPSKNSNTNDSINSNYSLDIDIPEVTLRPQKPNTESNKWKRATIGSFPMSVNPPQSSGNVLSNFSDSQDFKPAHSKRNSVAFGDFPTFSTPNKCDNTFVSSRLVNSEYPAVQKSPLKKSPPCINLALPGIAKAPEKGKVPTLKLKKMEPDYDQFDFLADVTDGLNDDEPGLAERFKNLPLLPSLEVSKKLKEEQLLHETTIPEPEDEIKPTDKQMGHPVASPSLKSASSATITNSENSDDITKDSKG</sequence>
<keyword evidence="2" id="KW-1185">Reference proteome</keyword>
<reference evidence="1" key="1">
    <citation type="submission" date="2023-04" db="EMBL/GenBank/DDBJ databases">
        <title>Ambrosiozyma monospora NBRC 10751.</title>
        <authorList>
            <person name="Ichikawa N."/>
            <person name="Sato H."/>
            <person name="Tonouchi N."/>
        </authorList>
    </citation>
    <scope>NUCLEOTIDE SEQUENCE</scope>
    <source>
        <strain evidence="1">NBRC 10751</strain>
    </source>
</reference>
<gene>
    <name evidence="1" type="ORF">Amon02_000822500</name>
</gene>
<evidence type="ECO:0000313" key="2">
    <source>
        <dbReference type="Proteomes" id="UP001165064"/>
    </source>
</evidence>
<dbReference type="EMBL" id="BSXS01007156">
    <property type="protein sequence ID" value="GME87625.1"/>
    <property type="molecule type" value="Genomic_DNA"/>
</dbReference>
<organism evidence="1 2">
    <name type="scientific">Ambrosiozyma monospora</name>
    <name type="common">Yeast</name>
    <name type="synonym">Endomycopsis monosporus</name>
    <dbReference type="NCBI Taxonomy" id="43982"/>
    <lineage>
        <taxon>Eukaryota</taxon>
        <taxon>Fungi</taxon>
        <taxon>Dikarya</taxon>
        <taxon>Ascomycota</taxon>
        <taxon>Saccharomycotina</taxon>
        <taxon>Pichiomycetes</taxon>
        <taxon>Pichiales</taxon>
        <taxon>Pichiaceae</taxon>
        <taxon>Ambrosiozyma</taxon>
    </lineage>
</organism>
<protein>
    <submittedName>
        <fullName evidence="1">Unnamed protein product</fullName>
    </submittedName>
</protein>
<dbReference type="Proteomes" id="UP001165064">
    <property type="component" value="Unassembled WGS sequence"/>
</dbReference>
<accession>A0ACB5TG20</accession>